<keyword evidence="9" id="KW-0472">Membrane</keyword>
<sequence>MSWFNLWDGLKTKTCRYLLQRYLGQFFENNLNLEQLKVDLYNGKAVVENVSLKLNAFNDLCEEQGWAFEVVSGHIGCLTAIVPWNALMTNDSSLEIFNLTITLRPFIRKQNGTTMLESMWSSVSSSMQMAEECMNQVDDDVPFLIHNNAIIGLEKFAETIDNVLNRIHANLKDTTVNIEYILPNSGRKLLISFQANHVEYKNMTGNEKTPPTINEKSESNSDDRENNCNISPLPTITKHNLILRGLTILTSETFLVENNEDRKECNHKTKSITKLSKIVELKGYQNIQINIKQDENIIGPKVNLEVILDEIVVMLTPRQIHLLIEIINGFNNEYPTENIVIKDRESDTAQEYSESTKMSGVITPSKEWGKDKTISGIRSFPIADNIKALSSNKRRLTDSIISSESAHSTTTSFANANQEKNNLEKSGEILKFKMQIACVMGIILHKDILFSNCQNEYGYQLINVESYQNLSRIENNFFMFVNKDNPVQELELPEGNSSYLFFKVSPILLNGNQQRQYHELSSIISVSATMVDVSEILDNNADSLILFSRTKNCVDGYHKHPEVMVTFSSLFSGEQNCNRNYSKVECILDDCLVDLDISIYDRLSAHFAPSPFLKEYNSKYLKLDNSKSTIEVYIQSPFLKLHLRFPMVDGRLPEDPNKIAWWKKNIRRDYLVFNFQNIAITWKSHLRIVADEIQIFYAHGNLGNDVTHIINCVSYNVEGCATNQKNEKGICIDVEQAKQISHSLPDDVNDKNHSPFSSKCTYGFTSPVEGLQYETGQNSFLPGETEELDDFCHKTMTRSDLQISVFVPLVKVVLESKQLYEIMYNRINGDLFMWEPRSPLFKTHEVRSHTEYNSSDDCEPKKVCHSPNGSLLNKSIYFSLDSNKSLMEKLVKKSKNNCALKLVIDEMKLIMCTQVRDIETHVHPSQSGKFQFELKELQLFIVMGFNGDKNLNYICIQLNEMNILHCGLVPTSSSTAWSDEVDENIYQIIHNIPKLHQISNKRKETIAVAAEIKKYPKQNLKRMKVSFGINGVILRHTATLPGHSWLTQLIDFLDIADFPIDAYQPFALVTEIQVHLWNSAIDYRPKHFMYRAVIDIGSGNLSSNIVSSISGCTLGLIAEDCVLKIGPYEHRTNKSNFHISTGSLIPVLDIGLFNISLRLNEQKTLTRPRIDIRCSIHEVHLRTCFDSASALAQLISYVANESDLSPMDETAHDCKNNKNDSSSFLLSQVNKNEDQSQEHVNKLIKEALKDADHVPLTAQISNDIAKKATVEVFFFPDEPDEKIVKSQKAFGSDCNISDACNILNFESNVMLQSYYNNKTHQKSLPFIQADLGSITLGDQILPEEKEFCIINEDGMDQFGIKQINVSEDPLRIVENHFCLPHEKVDLLRAPVNFPDAEYSYTLCEMTITWHLFGGKDFPDKPESQENSRPSAVMSETYKYGVSQGHEGSAKNYEPNISHGFESFGRNTKVLVEIQLTKIRFSHEIYPQTSIYSSRQVLLVSDIEIRDRLQSSDINKLLYRGNNKNITGKNEDSMVIIKALHVRPDPQISRIEECSLRVSITPIKLNIDQDTLLFIEEFFAALLEISAVNSCPNDSKLQSNILGHDTPVMSVNQVSETTDEMEIKNMEEKLETLLNDTMSARAETDGNTNKLPIYFREVIFSPAVPICLDYHGRRIELSRGPITGLLMGLAQLQGSGICLREIINRRGLLGWDRLLTFLCKEWLKDIKRNQLPTILSGIGPTNAVLQLFHGLYDLFWLPIEQYNKDGRIIRGFQLGAQSFGARTAIAALEITSRIINILQFTAETTFDILSAGPSVRNKRQMKQGKKRRNRPKDIREGVANAYTLVKEGINDSANTLIEAAITEHDQNGYTGAVGAIVRQIPQLVVCPAVLATQATTNILGGAKSSLVPDANVEAREKWKHENK</sequence>
<evidence type="ECO:0000313" key="14">
    <source>
        <dbReference type="Proteomes" id="UP000504634"/>
    </source>
</evidence>
<dbReference type="Proteomes" id="UP000504634">
    <property type="component" value="Unplaced"/>
</dbReference>
<dbReference type="GO" id="GO:0000045">
    <property type="term" value="P:autophagosome assembly"/>
    <property type="evidence" value="ECO:0007669"/>
    <property type="project" value="TreeGrafter"/>
</dbReference>
<evidence type="ECO:0000256" key="4">
    <source>
        <dbReference type="ARBA" id="ARBA00018070"/>
    </source>
</evidence>
<feature type="compositionally biased region" description="Basic and acidic residues" evidence="13">
    <location>
        <begin position="215"/>
        <end position="226"/>
    </location>
</feature>
<organism evidence="14 15">
    <name type="scientific">Drosophila lebanonensis</name>
    <name type="common">Fruit fly</name>
    <name type="synonym">Scaptodrosophila lebanonensis</name>
    <dbReference type="NCBI Taxonomy" id="7225"/>
    <lineage>
        <taxon>Eukaryota</taxon>
        <taxon>Metazoa</taxon>
        <taxon>Ecdysozoa</taxon>
        <taxon>Arthropoda</taxon>
        <taxon>Hexapoda</taxon>
        <taxon>Insecta</taxon>
        <taxon>Pterygota</taxon>
        <taxon>Neoptera</taxon>
        <taxon>Endopterygota</taxon>
        <taxon>Diptera</taxon>
        <taxon>Brachycera</taxon>
        <taxon>Muscomorpha</taxon>
        <taxon>Ephydroidea</taxon>
        <taxon>Drosophilidae</taxon>
        <taxon>Scaptodrosophila</taxon>
    </lineage>
</organism>
<evidence type="ECO:0000256" key="3">
    <source>
        <dbReference type="ARBA" id="ARBA00009714"/>
    </source>
</evidence>
<comment type="similarity">
    <text evidence="3">Belongs to the ATG2 family.</text>
</comment>
<dbReference type="GO" id="GO:0034045">
    <property type="term" value="C:phagophore assembly site membrane"/>
    <property type="evidence" value="ECO:0007669"/>
    <property type="project" value="UniProtKB-SubCell"/>
</dbReference>
<dbReference type="GO" id="GO:0000422">
    <property type="term" value="P:autophagy of mitochondrion"/>
    <property type="evidence" value="ECO:0007669"/>
    <property type="project" value="TreeGrafter"/>
</dbReference>
<keyword evidence="5" id="KW-0813">Transport</keyword>
<evidence type="ECO:0000256" key="12">
    <source>
        <dbReference type="SAM" id="Coils"/>
    </source>
</evidence>
<dbReference type="GO" id="GO:0032266">
    <property type="term" value="F:phosphatidylinositol-3-phosphate binding"/>
    <property type="evidence" value="ECO:0007669"/>
    <property type="project" value="TreeGrafter"/>
</dbReference>
<dbReference type="GO" id="GO:0061723">
    <property type="term" value="P:glycophagy"/>
    <property type="evidence" value="ECO:0007669"/>
    <property type="project" value="TreeGrafter"/>
</dbReference>
<protein>
    <recommendedName>
        <fullName evidence="4">Autophagy-related protein 2</fullName>
    </recommendedName>
</protein>
<dbReference type="OrthoDB" id="18982at2759"/>
<dbReference type="InterPro" id="IPR026849">
    <property type="entry name" value="ATG2"/>
</dbReference>
<evidence type="ECO:0000256" key="11">
    <source>
        <dbReference type="ARBA" id="ARBA00024615"/>
    </source>
</evidence>
<dbReference type="Pfam" id="PF13329">
    <property type="entry name" value="ATG2_CAD"/>
    <property type="match status" value="1"/>
</dbReference>
<dbReference type="PANTHER" id="PTHR13190:SF1">
    <property type="entry name" value="AUTOPHAGY-RELATED 2, ISOFORM A"/>
    <property type="match status" value="1"/>
</dbReference>
<feature type="coiled-coil region" evidence="12">
    <location>
        <begin position="1615"/>
        <end position="1642"/>
    </location>
</feature>
<evidence type="ECO:0000313" key="15">
    <source>
        <dbReference type="RefSeq" id="XP_030386756.1"/>
    </source>
</evidence>
<keyword evidence="8" id="KW-0445">Lipid transport</keyword>
<comment type="catalytic activity">
    <reaction evidence="10">
        <text>a 1,2-diacyl-sn-glycero-3-phospho-L-serine(in) = a 1,2-diacyl-sn-glycero-3-phospho-L-serine(out)</text>
        <dbReference type="Rhea" id="RHEA:38663"/>
        <dbReference type="ChEBI" id="CHEBI:57262"/>
    </reaction>
</comment>
<evidence type="ECO:0000256" key="7">
    <source>
        <dbReference type="ARBA" id="ARBA00023006"/>
    </source>
</evidence>
<dbReference type="GO" id="GO:0061908">
    <property type="term" value="C:phagophore"/>
    <property type="evidence" value="ECO:0007669"/>
    <property type="project" value="TreeGrafter"/>
</dbReference>
<reference evidence="15" key="1">
    <citation type="submission" date="2025-08" db="UniProtKB">
        <authorList>
            <consortium name="RefSeq"/>
        </authorList>
    </citation>
    <scope>IDENTIFICATION</scope>
    <source>
        <strain evidence="15">11010-0011.00</strain>
        <tissue evidence="15">Whole body</tissue>
    </source>
</reference>
<comment type="subcellular location">
    <subcellularLocation>
        <location evidence="1">Endoplasmic reticulum membrane</location>
        <topology evidence="1">Peripheral membrane protein</topology>
    </subcellularLocation>
    <subcellularLocation>
        <location evidence="2">Preautophagosomal structure membrane</location>
        <topology evidence="2">Peripheral membrane protein</topology>
    </subcellularLocation>
</comment>
<dbReference type="GO" id="GO:0061709">
    <property type="term" value="P:reticulophagy"/>
    <property type="evidence" value="ECO:0007669"/>
    <property type="project" value="TreeGrafter"/>
</dbReference>
<dbReference type="GO" id="GO:0043495">
    <property type="term" value="F:protein-membrane adaptor activity"/>
    <property type="evidence" value="ECO:0007669"/>
    <property type="project" value="TreeGrafter"/>
</dbReference>
<proteinExistence type="inferred from homology"/>
<dbReference type="GeneID" id="115633443"/>
<comment type="catalytic activity">
    <reaction evidence="11">
        <text>a 1,2-diacyl-sn-glycero-3-phosphoethanolamine(in) = a 1,2-diacyl-sn-glycero-3-phosphoethanolamine(out)</text>
        <dbReference type="Rhea" id="RHEA:38895"/>
        <dbReference type="ChEBI" id="CHEBI:64612"/>
    </reaction>
</comment>
<evidence type="ECO:0000256" key="1">
    <source>
        <dbReference type="ARBA" id="ARBA00004406"/>
    </source>
</evidence>
<evidence type="ECO:0000256" key="5">
    <source>
        <dbReference type="ARBA" id="ARBA00022448"/>
    </source>
</evidence>
<keyword evidence="7" id="KW-0072">Autophagy</keyword>
<keyword evidence="12" id="KW-0175">Coiled coil</keyword>
<feature type="compositionally biased region" description="Polar residues" evidence="13">
    <location>
        <begin position="203"/>
        <end position="214"/>
    </location>
</feature>
<dbReference type="GO" id="GO:0006869">
    <property type="term" value="P:lipid transport"/>
    <property type="evidence" value="ECO:0007669"/>
    <property type="project" value="UniProtKB-KW"/>
</dbReference>
<evidence type="ECO:0000256" key="2">
    <source>
        <dbReference type="ARBA" id="ARBA00004623"/>
    </source>
</evidence>
<keyword evidence="6" id="KW-0256">Endoplasmic reticulum</keyword>
<keyword evidence="14" id="KW-1185">Reference proteome</keyword>
<dbReference type="RefSeq" id="XP_030386756.1">
    <property type="nucleotide sequence ID" value="XM_030530896.1"/>
</dbReference>
<evidence type="ECO:0000256" key="13">
    <source>
        <dbReference type="SAM" id="MobiDB-lite"/>
    </source>
</evidence>
<name>A0A6J2UE62_DROLE</name>
<evidence type="ECO:0000256" key="6">
    <source>
        <dbReference type="ARBA" id="ARBA00022824"/>
    </source>
</evidence>
<feature type="region of interest" description="Disordered" evidence="13">
    <location>
        <begin position="202"/>
        <end position="228"/>
    </location>
</feature>
<evidence type="ECO:0000256" key="10">
    <source>
        <dbReference type="ARBA" id="ARBA00024479"/>
    </source>
</evidence>
<dbReference type="GO" id="GO:0034727">
    <property type="term" value="P:piecemeal microautophagy of the nucleus"/>
    <property type="evidence" value="ECO:0007669"/>
    <property type="project" value="TreeGrafter"/>
</dbReference>
<evidence type="ECO:0000256" key="8">
    <source>
        <dbReference type="ARBA" id="ARBA00023055"/>
    </source>
</evidence>
<accession>A0A6J2UE62</accession>
<gene>
    <name evidence="15" type="primary">LOC115633443</name>
</gene>
<dbReference type="GO" id="GO:0005789">
    <property type="term" value="C:endoplasmic reticulum membrane"/>
    <property type="evidence" value="ECO:0007669"/>
    <property type="project" value="UniProtKB-SubCell"/>
</dbReference>
<evidence type="ECO:0000256" key="9">
    <source>
        <dbReference type="ARBA" id="ARBA00023136"/>
    </source>
</evidence>
<dbReference type="PANTHER" id="PTHR13190">
    <property type="entry name" value="AUTOPHAGY-RELATED 2, ISOFORM A"/>
    <property type="match status" value="1"/>
</dbReference>